<dbReference type="Pfam" id="PF01037">
    <property type="entry name" value="AsnC_trans_reg"/>
    <property type="match status" value="1"/>
</dbReference>
<accession>A0ABQ5N6H0</accession>
<dbReference type="EMBL" id="BRXR01000001">
    <property type="protein sequence ID" value="GLC30808.1"/>
    <property type="molecule type" value="Genomic_DNA"/>
</dbReference>
<evidence type="ECO:0000313" key="6">
    <source>
        <dbReference type="Proteomes" id="UP001208567"/>
    </source>
</evidence>
<dbReference type="SMART" id="SM00344">
    <property type="entry name" value="HTH_ASNC"/>
    <property type="match status" value="1"/>
</dbReference>
<name>A0ABQ5N6H0_9CLOT</name>
<dbReference type="PANTHER" id="PTHR30154">
    <property type="entry name" value="LEUCINE-RESPONSIVE REGULATORY PROTEIN"/>
    <property type="match status" value="1"/>
</dbReference>
<keyword evidence="1" id="KW-0805">Transcription regulation</keyword>
<dbReference type="RefSeq" id="WP_264850088.1">
    <property type="nucleotide sequence ID" value="NZ_BRXR01000001.1"/>
</dbReference>
<gene>
    <name evidence="5" type="ORF">bsdE14_22180</name>
</gene>
<dbReference type="InterPro" id="IPR036390">
    <property type="entry name" value="WH_DNA-bd_sf"/>
</dbReference>
<dbReference type="Gene3D" id="1.10.10.10">
    <property type="entry name" value="Winged helix-like DNA-binding domain superfamily/Winged helix DNA-binding domain"/>
    <property type="match status" value="1"/>
</dbReference>
<evidence type="ECO:0000256" key="3">
    <source>
        <dbReference type="ARBA" id="ARBA00023163"/>
    </source>
</evidence>
<protein>
    <submittedName>
        <fullName evidence="5">AsnC family transcriptional regulator</fullName>
    </submittedName>
</protein>
<keyword evidence="2" id="KW-0238">DNA-binding</keyword>
<dbReference type="InterPro" id="IPR011008">
    <property type="entry name" value="Dimeric_a/b-barrel"/>
</dbReference>
<keyword evidence="3" id="KW-0804">Transcription</keyword>
<dbReference type="PRINTS" id="PR00033">
    <property type="entry name" value="HTHASNC"/>
</dbReference>
<dbReference type="InterPro" id="IPR011991">
    <property type="entry name" value="ArsR-like_HTH"/>
</dbReference>
<dbReference type="PROSITE" id="PS50956">
    <property type="entry name" value="HTH_ASNC_2"/>
    <property type="match status" value="1"/>
</dbReference>
<keyword evidence="6" id="KW-1185">Reference proteome</keyword>
<sequence>MDNIDYEIIEHLQMNGRASVKKLAEKISLTPPAVAERIKKLEEAGIITGYRAIIDHKKLGWNISALINITLNANCRKDFLDFINEDQHIVECHHVTGEFSMTVRAIFKEMSDLEVMVGKIQQFGNTQTLIILSSPIDHKNII</sequence>
<proteinExistence type="predicted"/>
<comment type="caution">
    <text evidence="5">The sequence shown here is derived from an EMBL/GenBank/DDBJ whole genome shotgun (WGS) entry which is preliminary data.</text>
</comment>
<dbReference type="Gene3D" id="3.30.70.920">
    <property type="match status" value="1"/>
</dbReference>
<dbReference type="SUPFAM" id="SSF46785">
    <property type="entry name" value="Winged helix' DNA-binding domain"/>
    <property type="match status" value="1"/>
</dbReference>
<organism evidence="5 6">
    <name type="scientific">Clostridium omnivorum</name>
    <dbReference type="NCBI Taxonomy" id="1604902"/>
    <lineage>
        <taxon>Bacteria</taxon>
        <taxon>Bacillati</taxon>
        <taxon>Bacillota</taxon>
        <taxon>Clostridia</taxon>
        <taxon>Eubacteriales</taxon>
        <taxon>Clostridiaceae</taxon>
        <taxon>Clostridium</taxon>
    </lineage>
</organism>
<feature type="domain" description="HTH asnC-type" evidence="4">
    <location>
        <begin position="1"/>
        <end position="62"/>
    </location>
</feature>
<dbReference type="Proteomes" id="UP001208567">
    <property type="component" value="Unassembled WGS sequence"/>
</dbReference>
<evidence type="ECO:0000259" key="4">
    <source>
        <dbReference type="PROSITE" id="PS50956"/>
    </source>
</evidence>
<evidence type="ECO:0000256" key="2">
    <source>
        <dbReference type="ARBA" id="ARBA00023125"/>
    </source>
</evidence>
<evidence type="ECO:0000313" key="5">
    <source>
        <dbReference type="EMBL" id="GLC30808.1"/>
    </source>
</evidence>
<reference evidence="5 6" key="1">
    <citation type="journal article" date="2024" name="Int. J. Syst. Evol. Microbiol.">
        <title>Clostridium omnivorum sp. nov., isolated from anoxic soil under the treatment of reductive soil disinfestation.</title>
        <authorList>
            <person name="Ueki A."/>
            <person name="Tonouchi A."/>
            <person name="Kaku N."/>
            <person name="Honma S."/>
            <person name="Ueki K."/>
        </authorList>
    </citation>
    <scope>NUCLEOTIDE SEQUENCE [LARGE SCALE GENOMIC DNA]</scope>
    <source>
        <strain evidence="5 6">E14</strain>
    </source>
</reference>
<dbReference type="InterPro" id="IPR019887">
    <property type="entry name" value="Tscrpt_reg_AsnC/Lrp_C"/>
</dbReference>
<dbReference type="InterPro" id="IPR000485">
    <property type="entry name" value="AsnC-type_HTH_dom"/>
</dbReference>
<dbReference type="CDD" id="cd00090">
    <property type="entry name" value="HTH_ARSR"/>
    <property type="match status" value="1"/>
</dbReference>
<dbReference type="InterPro" id="IPR019888">
    <property type="entry name" value="Tscrpt_reg_AsnC-like"/>
</dbReference>
<evidence type="ECO:0000256" key="1">
    <source>
        <dbReference type="ARBA" id="ARBA00023015"/>
    </source>
</evidence>
<dbReference type="InterPro" id="IPR036388">
    <property type="entry name" value="WH-like_DNA-bd_sf"/>
</dbReference>
<dbReference type="PANTHER" id="PTHR30154:SF53">
    <property type="entry name" value="HTH-TYPE TRANSCRIPTIONAL REGULATOR LRPC"/>
    <property type="match status" value="1"/>
</dbReference>
<dbReference type="SUPFAM" id="SSF54909">
    <property type="entry name" value="Dimeric alpha+beta barrel"/>
    <property type="match status" value="1"/>
</dbReference>
<dbReference type="Pfam" id="PF13412">
    <property type="entry name" value="HTH_24"/>
    <property type="match status" value="1"/>
</dbReference>